<dbReference type="InterPro" id="IPR004398">
    <property type="entry name" value="RNA_MeTrfase_RsmD"/>
</dbReference>
<dbReference type="PIRSF" id="PIRSF004553">
    <property type="entry name" value="CHP00095"/>
    <property type="match status" value="1"/>
</dbReference>
<dbReference type="CDD" id="cd02440">
    <property type="entry name" value="AdoMet_MTases"/>
    <property type="match status" value="1"/>
</dbReference>
<dbReference type="RefSeq" id="WP_370875857.1">
    <property type="nucleotide sequence ID" value="NZ_JAUSUQ010000006.1"/>
</dbReference>
<dbReference type="InterPro" id="IPR002052">
    <property type="entry name" value="DNA_methylase_N6_adenine_CS"/>
</dbReference>
<evidence type="ECO:0000256" key="2">
    <source>
        <dbReference type="ARBA" id="ARBA00022679"/>
    </source>
</evidence>
<sequence length="193" mass="21707">MEVMLVRVISGALKGRRLAPVPGQQTRPTTDRVKEAIFNLIPVDMYRDGTGLDLFAGTGSLGIEALSRGCRRMVFIDHHPLAIKVIYQNLKALGLTGQSEVYKNDARRALKVLAKRGIEFNVIFLDPPYAHHNLPNILSLIEQYDLLRPEGVIVVETAKGTDLKDKLDRLILDKHHHYGDTEIRIYARREASS</sequence>
<keyword evidence="2" id="KW-0808">Transferase</keyword>
<evidence type="ECO:0000256" key="1">
    <source>
        <dbReference type="ARBA" id="ARBA00022603"/>
    </source>
</evidence>
<comment type="caution">
    <text evidence="3">The sequence shown here is derived from an EMBL/GenBank/DDBJ whole genome shotgun (WGS) entry which is preliminary data.</text>
</comment>
<dbReference type="Pfam" id="PF03602">
    <property type="entry name" value="Cons_hypoth95"/>
    <property type="match status" value="1"/>
</dbReference>
<reference evidence="3 4" key="1">
    <citation type="submission" date="2023-07" db="EMBL/GenBank/DDBJ databases">
        <title>Genomic Encyclopedia of Type Strains, Phase IV (KMG-IV): sequencing the most valuable type-strain genomes for metagenomic binning, comparative biology and taxonomic classification.</title>
        <authorList>
            <person name="Goeker M."/>
        </authorList>
    </citation>
    <scope>NUCLEOTIDE SEQUENCE [LARGE SCALE GENOMIC DNA]</scope>
    <source>
        <strain evidence="3 4">DSM 17740</strain>
    </source>
</reference>
<evidence type="ECO:0000313" key="4">
    <source>
        <dbReference type="Proteomes" id="UP001232445"/>
    </source>
</evidence>
<name>A0ABU0CS70_9BACI</name>
<dbReference type="EMBL" id="JAUSUQ010000006">
    <property type="protein sequence ID" value="MDQ0339194.1"/>
    <property type="molecule type" value="Genomic_DNA"/>
</dbReference>
<dbReference type="InterPro" id="IPR029063">
    <property type="entry name" value="SAM-dependent_MTases_sf"/>
</dbReference>
<dbReference type="PROSITE" id="PS00092">
    <property type="entry name" value="N6_MTASE"/>
    <property type="match status" value="1"/>
</dbReference>
<accession>A0ABU0CS70</accession>
<dbReference type="PANTHER" id="PTHR43542">
    <property type="entry name" value="METHYLTRANSFERASE"/>
    <property type="match status" value="1"/>
</dbReference>
<dbReference type="Gene3D" id="3.40.50.150">
    <property type="entry name" value="Vaccinia Virus protein VP39"/>
    <property type="match status" value="1"/>
</dbReference>
<keyword evidence="4" id="KW-1185">Reference proteome</keyword>
<organism evidence="3 4">
    <name type="scientific">Caldalkalibacillus uzonensis</name>
    <dbReference type="NCBI Taxonomy" id="353224"/>
    <lineage>
        <taxon>Bacteria</taxon>
        <taxon>Bacillati</taxon>
        <taxon>Bacillota</taxon>
        <taxon>Bacilli</taxon>
        <taxon>Bacillales</taxon>
        <taxon>Bacillaceae</taxon>
        <taxon>Caldalkalibacillus</taxon>
    </lineage>
</organism>
<keyword evidence="1" id="KW-0489">Methyltransferase</keyword>
<dbReference type="PANTHER" id="PTHR43542:SF1">
    <property type="entry name" value="METHYLTRANSFERASE"/>
    <property type="match status" value="1"/>
</dbReference>
<gene>
    <name evidence="3" type="ORF">J2S00_001980</name>
</gene>
<dbReference type="NCBIfam" id="TIGR00095">
    <property type="entry name" value="16S rRNA (guanine(966)-N(2))-methyltransferase RsmD"/>
    <property type="match status" value="1"/>
</dbReference>
<evidence type="ECO:0000313" key="3">
    <source>
        <dbReference type="EMBL" id="MDQ0339194.1"/>
    </source>
</evidence>
<protein>
    <submittedName>
        <fullName evidence="3">16S rRNA (Guanine(966)-N(2))-methyltransferase RsmD</fullName>
    </submittedName>
</protein>
<proteinExistence type="predicted"/>
<dbReference type="Proteomes" id="UP001232445">
    <property type="component" value="Unassembled WGS sequence"/>
</dbReference>
<dbReference type="SUPFAM" id="SSF53335">
    <property type="entry name" value="S-adenosyl-L-methionine-dependent methyltransferases"/>
    <property type="match status" value="1"/>
</dbReference>